<comment type="similarity">
    <text evidence="2">Belongs to the etk/wzc family.</text>
</comment>
<dbReference type="FunFam" id="3.40.50.300:FF:000527">
    <property type="entry name" value="Tyrosine-protein kinase etk"/>
    <property type="match status" value="1"/>
</dbReference>
<evidence type="ECO:0000313" key="22">
    <source>
        <dbReference type="EMBL" id="SAL30907.1"/>
    </source>
</evidence>
<sequence>MLIAAIAGSVMILGGLYAFLSEPVYQANILIKVDDTSGAPTSSGRDILSNVSASFDAKSSAEGEMQILGSKLIVSHAVDALKLYINAKPHYFPLIGAWVARYYKSLPWPHFLQADGYAWANEAIDIASLDVPKDMEGAGLSITALEDGRYSLDGDQLDAPVTGKVGVTERFDTKQGVITLRVDRLVGKPGAAFDVVRSSRQDVVADLQKALQITEQGTKSNVLSLTLRGRDPARVSATVNEIGREYVRQNADRKAVIAANSLDFLQSQMPAMKQQMEEAEARYNAYRNTHTLLDIGEESRIALKNASEAEIQLLTLRRTRSELSSKFRAMHPSIVAVDEQIASMQNYLDDLNERVKSLPVDEQGALRLMREVRVSSDLYSELRKNIEELRLIRAGKVGAAQLIDASDTPKHPIRPIKSLILLVSALLGVLIGVGVTLMLDHLFAGVTEPEDIEAQTGLMVYATLPLSPKQRELEKQAETEPERQGLLALRFPGDPTVESLRSFRSALQFAILGARNNIVMLAGPLPEIGKSFVTANLATILAAGGKRVLLVDGDLRKGHLHTSLGCALAPGLAEALVHPDSFDKLIQKQIQPNLDFLQAGFYPSNPSELLMGKNFSTLMIAASNQYDIVLIDSAPALAVSDAGIMAPIAGSIFLVARFGQTRIGEIEESTKRFAQTGARVSGVLLNGFSLRRANYGHASRYGSHAYTAYKYDASVQ</sequence>
<gene>
    <name evidence="22" type="ORF">AWB66_01805</name>
</gene>
<keyword evidence="3" id="KW-1003">Cell membrane</keyword>
<dbReference type="GO" id="GO:0000271">
    <property type="term" value="P:polysaccharide biosynthetic process"/>
    <property type="evidence" value="ECO:0007669"/>
    <property type="project" value="UniProtKB-KW"/>
</dbReference>
<dbReference type="InterPro" id="IPR003856">
    <property type="entry name" value="LPS_length_determ_N"/>
</dbReference>
<dbReference type="Pfam" id="PF23607">
    <property type="entry name" value="WZC_N"/>
    <property type="match status" value="1"/>
</dbReference>
<dbReference type="PANTHER" id="PTHR32309:SF32">
    <property type="entry name" value="TYROSINE-PROTEIN KINASE ETK-RELATED"/>
    <property type="match status" value="1"/>
</dbReference>
<organism evidence="22 23">
    <name type="scientific">Caballeronia telluris</name>
    <dbReference type="NCBI Taxonomy" id="326475"/>
    <lineage>
        <taxon>Bacteria</taxon>
        <taxon>Pseudomonadati</taxon>
        <taxon>Pseudomonadota</taxon>
        <taxon>Betaproteobacteria</taxon>
        <taxon>Burkholderiales</taxon>
        <taxon>Burkholderiaceae</taxon>
        <taxon>Caballeronia</taxon>
    </lineage>
</organism>
<dbReference type="AlphaFoldDB" id="A0A158GG75"/>
<dbReference type="Pfam" id="PF13614">
    <property type="entry name" value="AAA_31"/>
    <property type="match status" value="1"/>
</dbReference>
<feature type="domain" description="Tyrosine-protein kinase G-rich" evidence="21">
    <location>
        <begin position="362"/>
        <end position="438"/>
    </location>
</feature>
<dbReference type="InterPro" id="IPR050445">
    <property type="entry name" value="Bact_polysacc_biosynth/exp"/>
</dbReference>
<dbReference type="GO" id="GO:0004713">
    <property type="term" value="F:protein tyrosine kinase activity"/>
    <property type="evidence" value="ECO:0007669"/>
    <property type="project" value="UniProtKB-KW"/>
</dbReference>
<keyword evidence="10" id="KW-1133">Transmembrane helix</keyword>
<dbReference type="CDD" id="cd05387">
    <property type="entry name" value="BY-kinase"/>
    <property type="match status" value="1"/>
</dbReference>
<feature type="domain" description="Polysaccharide chain length determinant N-terminal" evidence="19">
    <location>
        <begin position="1"/>
        <end position="80"/>
    </location>
</feature>
<accession>A0A158GG75</accession>
<feature type="coiled-coil region" evidence="18">
    <location>
        <begin position="262"/>
        <end position="289"/>
    </location>
</feature>
<evidence type="ECO:0000259" key="21">
    <source>
        <dbReference type="Pfam" id="PF13807"/>
    </source>
</evidence>
<dbReference type="InterPro" id="IPR005702">
    <property type="entry name" value="Wzc-like_C"/>
</dbReference>
<reference evidence="22" key="1">
    <citation type="submission" date="2016-01" db="EMBL/GenBank/DDBJ databases">
        <authorList>
            <person name="Peeters Charlotte."/>
        </authorList>
    </citation>
    <scope>NUCLEOTIDE SEQUENCE</scope>
    <source>
        <strain evidence="22">LMG 22936</strain>
    </source>
</reference>
<comment type="subcellular location">
    <subcellularLocation>
        <location evidence="1">Cell inner membrane</location>
        <topology evidence="1">Multi-pass membrane protein</topology>
    </subcellularLocation>
</comment>
<dbReference type="InterPro" id="IPR005700">
    <property type="entry name" value="EPS_ExoP-like"/>
</dbReference>
<evidence type="ECO:0000259" key="20">
    <source>
        <dbReference type="Pfam" id="PF13614"/>
    </source>
</evidence>
<keyword evidence="6" id="KW-0812">Transmembrane</keyword>
<evidence type="ECO:0000256" key="3">
    <source>
        <dbReference type="ARBA" id="ARBA00022475"/>
    </source>
</evidence>
<dbReference type="PANTHER" id="PTHR32309">
    <property type="entry name" value="TYROSINE-PROTEIN KINASE"/>
    <property type="match status" value="1"/>
</dbReference>
<dbReference type="GO" id="GO:0005524">
    <property type="term" value="F:ATP binding"/>
    <property type="evidence" value="ECO:0007669"/>
    <property type="project" value="UniProtKB-KW"/>
</dbReference>
<evidence type="ECO:0000256" key="5">
    <source>
        <dbReference type="ARBA" id="ARBA00022679"/>
    </source>
</evidence>
<dbReference type="NCBIfam" id="TIGR01005">
    <property type="entry name" value="eps_transp_fam"/>
    <property type="match status" value="1"/>
</dbReference>
<dbReference type="Pfam" id="PF13807">
    <property type="entry name" value="GNVR"/>
    <property type="match status" value="1"/>
</dbReference>
<dbReference type="InterPro" id="IPR027417">
    <property type="entry name" value="P-loop_NTPase"/>
</dbReference>
<feature type="domain" description="AAA" evidence="20">
    <location>
        <begin position="528"/>
        <end position="641"/>
    </location>
</feature>
<comment type="caution">
    <text evidence="22">The sequence shown here is derived from an EMBL/GenBank/DDBJ whole genome shotgun (WGS) entry which is preliminary data.</text>
</comment>
<evidence type="ECO:0000256" key="7">
    <source>
        <dbReference type="ARBA" id="ARBA00022741"/>
    </source>
</evidence>
<keyword evidence="4" id="KW-0997">Cell inner membrane</keyword>
<keyword evidence="23" id="KW-1185">Reference proteome</keyword>
<keyword evidence="7" id="KW-0547">Nucleotide-binding</keyword>
<protein>
    <recommendedName>
        <fullName evidence="16">Putative tyrosine-protein kinase EpsB</fullName>
    </recommendedName>
    <alternativeName>
        <fullName evidence="17">EPS I polysaccharide export protein EpsB</fullName>
    </alternativeName>
</protein>
<evidence type="ECO:0000256" key="12">
    <source>
        <dbReference type="ARBA" id="ARBA00023137"/>
    </source>
</evidence>
<evidence type="ECO:0000256" key="8">
    <source>
        <dbReference type="ARBA" id="ARBA00022777"/>
    </source>
</evidence>
<evidence type="ECO:0000256" key="6">
    <source>
        <dbReference type="ARBA" id="ARBA00022692"/>
    </source>
</evidence>
<dbReference type="EMBL" id="FCNZ02000005">
    <property type="protein sequence ID" value="SAL30907.1"/>
    <property type="molecule type" value="Genomic_DNA"/>
</dbReference>
<evidence type="ECO:0000256" key="2">
    <source>
        <dbReference type="ARBA" id="ARBA00008883"/>
    </source>
</evidence>
<dbReference type="Proteomes" id="UP000054717">
    <property type="component" value="Unassembled WGS sequence"/>
</dbReference>
<evidence type="ECO:0000256" key="14">
    <source>
        <dbReference type="ARBA" id="ARBA00053015"/>
    </source>
</evidence>
<dbReference type="STRING" id="326475.AWB66_01805"/>
<evidence type="ECO:0000313" key="23">
    <source>
        <dbReference type="Proteomes" id="UP000054717"/>
    </source>
</evidence>
<keyword evidence="11" id="KW-0472">Membrane</keyword>
<keyword evidence="18" id="KW-0175">Coiled coil</keyword>
<comment type="function">
    <text evidence="15">Probably involved in polymerization and/or export of exopolysaccharide EPS I which functions as a virulence factor. May be involved in an ATP-dependent process in the pathway for EPS I production, possibly export of the trimeric repeat units across the inner membrane or their polymerization.</text>
</comment>
<evidence type="ECO:0000256" key="18">
    <source>
        <dbReference type="SAM" id="Coils"/>
    </source>
</evidence>
<evidence type="ECO:0000256" key="15">
    <source>
        <dbReference type="ARBA" id="ARBA00054296"/>
    </source>
</evidence>
<dbReference type="Gene3D" id="3.40.50.300">
    <property type="entry name" value="P-loop containing nucleotide triphosphate hydrolases"/>
    <property type="match status" value="1"/>
</dbReference>
<comment type="catalytic activity">
    <reaction evidence="14">
        <text>L-tyrosyl-[protein] + ATP = O-phospho-L-tyrosyl-[protein] + ADP + H(+)</text>
        <dbReference type="Rhea" id="RHEA:10596"/>
        <dbReference type="Rhea" id="RHEA-COMP:10136"/>
        <dbReference type="Rhea" id="RHEA-COMP:20101"/>
        <dbReference type="ChEBI" id="CHEBI:15378"/>
        <dbReference type="ChEBI" id="CHEBI:30616"/>
        <dbReference type="ChEBI" id="CHEBI:46858"/>
        <dbReference type="ChEBI" id="CHEBI:61978"/>
        <dbReference type="ChEBI" id="CHEBI:456216"/>
    </reaction>
</comment>
<evidence type="ECO:0000256" key="13">
    <source>
        <dbReference type="ARBA" id="ARBA00023169"/>
    </source>
</evidence>
<dbReference type="SUPFAM" id="SSF52540">
    <property type="entry name" value="P-loop containing nucleoside triphosphate hydrolases"/>
    <property type="match status" value="1"/>
</dbReference>
<dbReference type="InterPro" id="IPR032807">
    <property type="entry name" value="GNVR"/>
</dbReference>
<keyword evidence="5" id="KW-0808">Transferase</keyword>
<dbReference type="GO" id="GO:0005886">
    <property type="term" value="C:plasma membrane"/>
    <property type="evidence" value="ECO:0007669"/>
    <property type="project" value="UniProtKB-SubCell"/>
</dbReference>
<dbReference type="GO" id="GO:0042802">
    <property type="term" value="F:identical protein binding"/>
    <property type="evidence" value="ECO:0007669"/>
    <property type="project" value="UniProtKB-ARBA"/>
</dbReference>
<dbReference type="InterPro" id="IPR025669">
    <property type="entry name" value="AAA_dom"/>
</dbReference>
<keyword evidence="13" id="KW-0270">Exopolysaccharide synthesis</keyword>
<keyword evidence="8 22" id="KW-0418">Kinase</keyword>
<evidence type="ECO:0000256" key="4">
    <source>
        <dbReference type="ARBA" id="ARBA00022519"/>
    </source>
</evidence>
<keyword evidence="9" id="KW-0067">ATP-binding</keyword>
<dbReference type="Pfam" id="PF02706">
    <property type="entry name" value="Wzz"/>
    <property type="match status" value="1"/>
</dbReference>
<proteinExistence type="inferred from homology"/>
<evidence type="ECO:0000256" key="11">
    <source>
        <dbReference type="ARBA" id="ARBA00023136"/>
    </source>
</evidence>
<evidence type="ECO:0000256" key="10">
    <source>
        <dbReference type="ARBA" id="ARBA00022989"/>
    </source>
</evidence>
<evidence type="ECO:0000256" key="9">
    <source>
        <dbReference type="ARBA" id="ARBA00022840"/>
    </source>
</evidence>
<name>A0A158GG75_9BURK</name>
<evidence type="ECO:0000259" key="19">
    <source>
        <dbReference type="Pfam" id="PF02706"/>
    </source>
</evidence>
<evidence type="ECO:0000256" key="17">
    <source>
        <dbReference type="ARBA" id="ARBA00081049"/>
    </source>
</evidence>
<keyword evidence="12" id="KW-0829">Tyrosine-protein kinase</keyword>
<evidence type="ECO:0000256" key="16">
    <source>
        <dbReference type="ARBA" id="ARBA00067833"/>
    </source>
</evidence>
<dbReference type="NCBIfam" id="TIGR01007">
    <property type="entry name" value="eps_fam"/>
    <property type="match status" value="1"/>
</dbReference>
<evidence type="ECO:0000256" key="1">
    <source>
        <dbReference type="ARBA" id="ARBA00004429"/>
    </source>
</evidence>